<dbReference type="PANTHER" id="PTHR47765">
    <property type="entry name" value="3'-5' EXONUCLEASE DOMAIN-CONTAINING PROTEIN"/>
    <property type="match status" value="1"/>
</dbReference>
<feature type="region of interest" description="Disordered" evidence="4">
    <location>
        <begin position="1"/>
        <end position="59"/>
    </location>
</feature>
<evidence type="ECO:0000256" key="4">
    <source>
        <dbReference type="SAM" id="MobiDB-lite"/>
    </source>
</evidence>
<dbReference type="CDD" id="cd06146">
    <property type="entry name" value="mut-7_like_exo"/>
    <property type="match status" value="1"/>
</dbReference>
<accession>A0A915PZ05</accession>
<proteinExistence type="predicted"/>
<evidence type="ECO:0000313" key="7">
    <source>
        <dbReference type="WBParaSite" id="sdigi.contig378.g7880.t1"/>
    </source>
</evidence>
<evidence type="ECO:0000313" key="6">
    <source>
        <dbReference type="Proteomes" id="UP000887581"/>
    </source>
</evidence>
<evidence type="ECO:0000256" key="1">
    <source>
        <dbReference type="ARBA" id="ARBA00022722"/>
    </source>
</evidence>
<dbReference type="WBParaSite" id="sdigi.contig378.g7880.t1">
    <property type="protein sequence ID" value="sdigi.contig378.g7880.t1"/>
    <property type="gene ID" value="sdigi.contig378.g7880"/>
</dbReference>
<dbReference type="SMART" id="SM00474">
    <property type="entry name" value="35EXOc"/>
    <property type="match status" value="1"/>
</dbReference>
<keyword evidence="3" id="KW-0269">Exonuclease</keyword>
<evidence type="ECO:0000256" key="3">
    <source>
        <dbReference type="ARBA" id="ARBA00022839"/>
    </source>
</evidence>
<sequence>MQQSSPLKLSYTPGEGRGRVTSEDSQSGVTVRNPVSNQQLDVDRMENSPDENSTGKFCPQPHSELLRTWMKLLKDIWVGEEKKIVKQELCRSALNEIFDGAENPMGTALVLHKSCPDYGAQKTSTLAGFVLKHFELWLQKTERIDQVYGKLDRNTKIEAFAVGTNKHTVHLELITSIYQLKTDDIANHILRAVKNMVTMGNYRDGISCATIFGLQSHFTLTELVIPCMLQDRFPAVDAFIRNERKIQEELVRYFDNLIGLDEQTIEQRYEEFRRRKIMTIPISKLQKKAIEKLVMKLLTTYNLSSQELAPNLFRFRREGSLRHMAFMYFVEHGITEEGYFDYVAHALQSDFALQKYFINYLCSNGWFKDAVRWVVYCNIIDYAPRSLQPYLSTEAVLDAQADLTRIISDRASITDVELFPGHPIKIVATPEDLDKIYPVIKQADLIGIDTEWKPLFMCAGERVALLQVCVQRCSYLVDVITLENKLTEEQWTHFFKALFYDSTAVKLGFDFLNDLRVLYASFPYLQPLEKMKNVICILKLVKSLLMSNPTFLDLEESAGPSISSENDNLLDVPSSDDTVHFRLADLCQKVLGKTLDKTEQIGNWAMRPLRLEQMKYAAMDAFCLLNLYDKLKSRAERECNMDWSKHFEESDVTRIKSKEEKKVKKKGTKFDDKEFEQMIERVNSALNDSQMKTKPKDLKVIVDSMMLGLGKHLRRCGIDTILTETRSYLVECAEKDPSRYIITCGKAIDEAYIGKKKVVVRENEKIEKCNSTSFVTAPSPVLEAMYQANVVALNPFNEEAYDAAKYNEKMRQVDADLYSGYGCDLEISENDHSWVIAHCHNGIFDIENCLVAARDRVVPVEVKIEKVPLPILEKEGRFFYVCGACGTVYWDGCHIVNYNVFVEPLFAEDA</sequence>
<dbReference type="GO" id="GO:0006139">
    <property type="term" value="P:nucleobase-containing compound metabolic process"/>
    <property type="evidence" value="ECO:0007669"/>
    <property type="project" value="InterPro"/>
</dbReference>
<evidence type="ECO:0000256" key="2">
    <source>
        <dbReference type="ARBA" id="ARBA00022801"/>
    </source>
</evidence>
<dbReference type="InterPro" id="IPR052408">
    <property type="entry name" value="Exonuclease_MUT-7-like"/>
</dbReference>
<dbReference type="GO" id="GO:0003676">
    <property type="term" value="F:nucleic acid binding"/>
    <property type="evidence" value="ECO:0007669"/>
    <property type="project" value="InterPro"/>
</dbReference>
<dbReference type="InterPro" id="IPR012337">
    <property type="entry name" value="RNaseH-like_sf"/>
</dbReference>
<keyword evidence="2" id="KW-0378">Hydrolase</keyword>
<feature type="compositionally biased region" description="Polar residues" evidence="4">
    <location>
        <begin position="23"/>
        <end position="40"/>
    </location>
</feature>
<feature type="domain" description="3'-5' exonuclease" evidence="5">
    <location>
        <begin position="424"/>
        <end position="636"/>
    </location>
</feature>
<keyword evidence="6" id="KW-1185">Reference proteome</keyword>
<dbReference type="Pfam" id="PF01612">
    <property type="entry name" value="DNA_pol_A_exo1"/>
    <property type="match status" value="1"/>
</dbReference>
<dbReference type="Gene3D" id="3.30.420.10">
    <property type="entry name" value="Ribonuclease H-like superfamily/Ribonuclease H"/>
    <property type="match status" value="1"/>
</dbReference>
<protein>
    <submittedName>
        <fullName evidence="7">3'-5' exonuclease domain-containing protein</fullName>
    </submittedName>
</protein>
<reference evidence="7" key="1">
    <citation type="submission" date="2022-11" db="UniProtKB">
        <authorList>
            <consortium name="WormBaseParasite"/>
        </authorList>
    </citation>
    <scope>IDENTIFICATION</scope>
</reference>
<organism evidence="6 7">
    <name type="scientific">Setaria digitata</name>
    <dbReference type="NCBI Taxonomy" id="48799"/>
    <lineage>
        <taxon>Eukaryota</taxon>
        <taxon>Metazoa</taxon>
        <taxon>Ecdysozoa</taxon>
        <taxon>Nematoda</taxon>
        <taxon>Chromadorea</taxon>
        <taxon>Rhabditida</taxon>
        <taxon>Spirurina</taxon>
        <taxon>Spiruromorpha</taxon>
        <taxon>Filarioidea</taxon>
        <taxon>Setariidae</taxon>
        <taxon>Setaria</taxon>
    </lineage>
</organism>
<dbReference type="AlphaFoldDB" id="A0A915PZ05"/>
<dbReference type="InterPro" id="IPR037432">
    <property type="entry name" value="Mut-7_DEDDy_dom"/>
</dbReference>
<dbReference type="GO" id="GO:0008408">
    <property type="term" value="F:3'-5' exonuclease activity"/>
    <property type="evidence" value="ECO:0007669"/>
    <property type="project" value="InterPro"/>
</dbReference>
<dbReference type="InterPro" id="IPR036397">
    <property type="entry name" value="RNaseH_sf"/>
</dbReference>
<dbReference type="PANTHER" id="PTHR47765:SF2">
    <property type="entry name" value="EXONUCLEASE MUT-7 HOMOLOG"/>
    <property type="match status" value="1"/>
</dbReference>
<evidence type="ECO:0000259" key="5">
    <source>
        <dbReference type="SMART" id="SM00474"/>
    </source>
</evidence>
<keyword evidence="1" id="KW-0540">Nuclease</keyword>
<name>A0A915PZ05_9BILA</name>
<dbReference type="SUPFAM" id="SSF53098">
    <property type="entry name" value="Ribonuclease H-like"/>
    <property type="match status" value="1"/>
</dbReference>
<dbReference type="Proteomes" id="UP000887581">
    <property type="component" value="Unplaced"/>
</dbReference>
<dbReference type="InterPro" id="IPR002562">
    <property type="entry name" value="3'-5'_exonuclease_dom"/>
</dbReference>